<dbReference type="Pfam" id="PF22939">
    <property type="entry name" value="WHD_GPIID"/>
    <property type="match status" value="1"/>
</dbReference>
<evidence type="ECO:0000313" key="4">
    <source>
        <dbReference type="Proteomes" id="UP000799779"/>
    </source>
</evidence>
<dbReference type="InterPro" id="IPR054471">
    <property type="entry name" value="GPIID_WHD"/>
</dbReference>
<feature type="domain" description="NACHT" evidence="2">
    <location>
        <begin position="221"/>
        <end position="366"/>
    </location>
</feature>
<dbReference type="EMBL" id="ML977613">
    <property type="protein sequence ID" value="KAF1997424.1"/>
    <property type="molecule type" value="Genomic_DNA"/>
</dbReference>
<dbReference type="Pfam" id="PF24883">
    <property type="entry name" value="NPHP3_N"/>
    <property type="match status" value="1"/>
</dbReference>
<proteinExistence type="predicted"/>
<dbReference type="PANTHER" id="PTHR10039">
    <property type="entry name" value="AMELOGENIN"/>
    <property type="match status" value="1"/>
</dbReference>
<evidence type="ECO:0000313" key="3">
    <source>
        <dbReference type="EMBL" id="KAF1997424.1"/>
    </source>
</evidence>
<dbReference type="InterPro" id="IPR007111">
    <property type="entry name" value="NACHT_NTPase"/>
</dbReference>
<dbReference type="PROSITE" id="PS50837">
    <property type="entry name" value="NACHT"/>
    <property type="match status" value="1"/>
</dbReference>
<dbReference type="InterPro" id="IPR027417">
    <property type="entry name" value="P-loop_NTPase"/>
</dbReference>
<accession>A0A6A5W991</accession>
<dbReference type="PANTHER" id="PTHR10039:SF15">
    <property type="entry name" value="NACHT DOMAIN-CONTAINING PROTEIN"/>
    <property type="match status" value="1"/>
</dbReference>
<dbReference type="InterPro" id="IPR056884">
    <property type="entry name" value="NPHP3-like_N"/>
</dbReference>
<reference evidence="3" key="1">
    <citation type="journal article" date="2020" name="Stud. Mycol.">
        <title>101 Dothideomycetes genomes: a test case for predicting lifestyles and emergence of pathogens.</title>
        <authorList>
            <person name="Haridas S."/>
            <person name="Albert R."/>
            <person name="Binder M."/>
            <person name="Bloem J."/>
            <person name="Labutti K."/>
            <person name="Salamov A."/>
            <person name="Andreopoulos B."/>
            <person name="Baker S."/>
            <person name="Barry K."/>
            <person name="Bills G."/>
            <person name="Bluhm B."/>
            <person name="Cannon C."/>
            <person name="Castanera R."/>
            <person name="Culley D."/>
            <person name="Daum C."/>
            <person name="Ezra D."/>
            <person name="Gonzalez J."/>
            <person name="Henrissat B."/>
            <person name="Kuo A."/>
            <person name="Liang C."/>
            <person name="Lipzen A."/>
            <person name="Lutzoni F."/>
            <person name="Magnuson J."/>
            <person name="Mondo S."/>
            <person name="Nolan M."/>
            <person name="Ohm R."/>
            <person name="Pangilinan J."/>
            <person name="Park H.-J."/>
            <person name="Ramirez L."/>
            <person name="Alfaro M."/>
            <person name="Sun H."/>
            <person name="Tritt A."/>
            <person name="Yoshinaga Y."/>
            <person name="Zwiers L.-H."/>
            <person name="Turgeon B."/>
            <person name="Goodwin S."/>
            <person name="Spatafora J."/>
            <person name="Crous P."/>
            <person name="Grigoriev I."/>
        </authorList>
    </citation>
    <scope>NUCLEOTIDE SEQUENCE</scope>
    <source>
        <strain evidence="3">CBS 123094</strain>
    </source>
</reference>
<dbReference type="Proteomes" id="UP000799779">
    <property type="component" value="Unassembled WGS sequence"/>
</dbReference>
<dbReference type="SUPFAM" id="SSF52540">
    <property type="entry name" value="P-loop containing nucleoside triphosphate hydrolases"/>
    <property type="match status" value="1"/>
</dbReference>
<dbReference type="OrthoDB" id="195446at2759"/>
<protein>
    <recommendedName>
        <fullName evidence="2">NACHT domain-containing protein</fullName>
    </recommendedName>
</protein>
<keyword evidence="1" id="KW-0677">Repeat</keyword>
<sequence length="679" mass="76981">MSDALSVVASVIAIVDATVKILKYLNDVKDAPQQRADCERDLATLYSLLISLKYRLDVSDLSKAWNQAVRTLGIENGPFAQYAAVLEELHRKIANNNKIVAALKWKFTKEDVKELRSKIEGLKSTIQIVLELDQFELSKATKDDTEAIKEDAAVIKTSAFRIHSSILQHEYTQKLQDAFDWISDTNYPARQSDFLSRRQPGTGAWFLNLSEFIRWQKEPRSTLLCVGMPGAGKTMLAAIAIEHLGLKTDLEKAGVAYVFCNYKDQTGDGRMDPLAAMLKQLVQNKPSSAAPLLELHSLHHKHNTRPSEEDITKTLQQVLKAYTSAYVVLDALDEYPAKDRKRDRLLARIFELQRCSDLQLVITSRPIPEVIDSFGGTPKVEVRASHADIRLFAAERTGNLPKSAKRDAKFVDWVLNTVVGAVDGMFLLAQFYMDRLAETSNKRQIKMLLGSLPRSREDNSDSRTTYNEVYEDSVGRIETQAFLRRDLAKRTLSWVTLARRPLTVEELRHALAVETGDQDLDEDNISDIEEIISACAGLITVEKSTDLVRFMHYTTQEFFDTTIHSWYPEAQAYAASTCLAFLRFEKMKSMHLTQSNSPIKEKAMFEAVPFLVYAVLHWADHVKPCQEALLEDVIEFLHDDKVRQNMIIAARSYRVCKHKLSSHIMAPREIDCIAHCCCF</sequence>
<evidence type="ECO:0000259" key="2">
    <source>
        <dbReference type="PROSITE" id="PS50837"/>
    </source>
</evidence>
<evidence type="ECO:0000256" key="1">
    <source>
        <dbReference type="ARBA" id="ARBA00022737"/>
    </source>
</evidence>
<gene>
    <name evidence="3" type="ORF">P154DRAFT_470891</name>
</gene>
<dbReference type="Gene3D" id="3.40.50.300">
    <property type="entry name" value="P-loop containing nucleotide triphosphate hydrolases"/>
    <property type="match status" value="1"/>
</dbReference>
<keyword evidence="4" id="KW-1185">Reference proteome</keyword>
<organism evidence="3 4">
    <name type="scientific">Amniculicola lignicola CBS 123094</name>
    <dbReference type="NCBI Taxonomy" id="1392246"/>
    <lineage>
        <taxon>Eukaryota</taxon>
        <taxon>Fungi</taxon>
        <taxon>Dikarya</taxon>
        <taxon>Ascomycota</taxon>
        <taxon>Pezizomycotina</taxon>
        <taxon>Dothideomycetes</taxon>
        <taxon>Pleosporomycetidae</taxon>
        <taxon>Pleosporales</taxon>
        <taxon>Amniculicolaceae</taxon>
        <taxon>Amniculicola</taxon>
    </lineage>
</organism>
<name>A0A6A5W991_9PLEO</name>
<dbReference type="AlphaFoldDB" id="A0A6A5W991"/>